<dbReference type="AlphaFoldDB" id="A0A3P6BDU7"/>
<dbReference type="EMBL" id="LR031872">
    <property type="protein sequence ID" value="VDD01218.1"/>
    <property type="molecule type" value="Genomic_DNA"/>
</dbReference>
<sequence length="49" mass="5390">MLVEVVFVVVLTVCTLLLLDTPHQRFYLAGGNTTLFPLPTSHTLAFLTS</sequence>
<protein>
    <submittedName>
        <fullName evidence="1">Uncharacterized protein</fullName>
    </submittedName>
</protein>
<accession>A0A3P6BDU7</accession>
<name>A0A3P6BDU7_BRAOL</name>
<organism evidence="1">
    <name type="scientific">Brassica oleracea</name>
    <name type="common">Wild cabbage</name>
    <dbReference type="NCBI Taxonomy" id="3712"/>
    <lineage>
        <taxon>Eukaryota</taxon>
        <taxon>Viridiplantae</taxon>
        <taxon>Streptophyta</taxon>
        <taxon>Embryophyta</taxon>
        <taxon>Tracheophyta</taxon>
        <taxon>Spermatophyta</taxon>
        <taxon>Magnoliopsida</taxon>
        <taxon>eudicotyledons</taxon>
        <taxon>Gunneridae</taxon>
        <taxon>Pentapetalae</taxon>
        <taxon>rosids</taxon>
        <taxon>malvids</taxon>
        <taxon>Brassicales</taxon>
        <taxon>Brassicaceae</taxon>
        <taxon>Brassiceae</taxon>
        <taxon>Brassica</taxon>
    </lineage>
</organism>
<evidence type="ECO:0000313" key="1">
    <source>
        <dbReference type="EMBL" id="VDD01218.1"/>
    </source>
</evidence>
<gene>
    <name evidence="1" type="ORF">BOLC3T21427H</name>
</gene>
<reference evidence="1" key="1">
    <citation type="submission" date="2018-11" db="EMBL/GenBank/DDBJ databases">
        <authorList>
            <consortium name="Genoscope - CEA"/>
            <person name="William W."/>
        </authorList>
    </citation>
    <scope>NUCLEOTIDE SEQUENCE</scope>
</reference>
<proteinExistence type="predicted"/>